<organism evidence="1 2">
    <name type="scientific">Gossypium trilobum</name>
    <dbReference type="NCBI Taxonomy" id="34281"/>
    <lineage>
        <taxon>Eukaryota</taxon>
        <taxon>Viridiplantae</taxon>
        <taxon>Streptophyta</taxon>
        <taxon>Embryophyta</taxon>
        <taxon>Tracheophyta</taxon>
        <taxon>Spermatophyta</taxon>
        <taxon>Magnoliopsida</taxon>
        <taxon>eudicotyledons</taxon>
        <taxon>Gunneridae</taxon>
        <taxon>Pentapetalae</taxon>
        <taxon>rosids</taxon>
        <taxon>malvids</taxon>
        <taxon>Malvales</taxon>
        <taxon>Malvaceae</taxon>
        <taxon>Malvoideae</taxon>
        <taxon>Gossypium</taxon>
    </lineage>
</organism>
<sequence length="34" mass="3702">MPIIASGAKRENWNLLWMHKEAGTSSNTGSLFGP</sequence>
<keyword evidence="2" id="KW-1185">Reference proteome</keyword>
<dbReference type="AlphaFoldDB" id="A0A7J9EX25"/>
<evidence type="ECO:0000313" key="1">
    <source>
        <dbReference type="EMBL" id="MBA0777254.1"/>
    </source>
</evidence>
<protein>
    <submittedName>
        <fullName evidence="1">Uncharacterized protein</fullName>
    </submittedName>
</protein>
<gene>
    <name evidence="1" type="ORF">Gotri_005297</name>
</gene>
<dbReference type="Proteomes" id="UP000593568">
    <property type="component" value="Unassembled WGS sequence"/>
</dbReference>
<accession>A0A7J9EX25</accession>
<reference evidence="1 2" key="1">
    <citation type="journal article" date="2019" name="Genome Biol. Evol.">
        <title>Insights into the evolution of the New World diploid cottons (Gossypium, subgenus Houzingenia) based on genome sequencing.</title>
        <authorList>
            <person name="Grover C.E."/>
            <person name="Arick M.A. 2nd"/>
            <person name="Thrash A."/>
            <person name="Conover J.L."/>
            <person name="Sanders W.S."/>
            <person name="Peterson D.G."/>
            <person name="Frelichowski J.E."/>
            <person name="Scheffler J.A."/>
            <person name="Scheffler B.E."/>
            <person name="Wendel J.F."/>
        </authorList>
    </citation>
    <scope>NUCLEOTIDE SEQUENCE [LARGE SCALE GENOMIC DNA]</scope>
    <source>
        <strain evidence="1">8</strain>
        <tissue evidence="1">Leaf</tissue>
    </source>
</reference>
<evidence type="ECO:0000313" key="2">
    <source>
        <dbReference type="Proteomes" id="UP000593568"/>
    </source>
</evidence>
<comment type="caution">
    <text evidence="1">The sequence shown here is derived from an EMBL/GenBank/DDBJ whole genome shotgun (WGS) entry which is preliminary data.</text>
</comment>
<dbReference type="EMBL" id="JABEZW010000010">
    <property type="protein sequence ID" value="MBA0777254.1"/>
    <property type="molecule type" value="Genomic_DNA"/>
</dbReference>
<proteinExistence type="predicted"/>
<feature type="non-terminal residue" evidence="1">
    <location>
        <position position="34"/>
    </location>
</feature>
<name>A0A7J9EX25_9ROSI</name>